<protein>
    <submittedName>
        <fullName evidence="1">Uncharacterized protein</fullName>
    </submittedName>
</protein>
<dbReference type="RefSeq" id="WP_077808045.1">
    <property type="nucleotide sequence ID" value="NZ_BJXS01000001.1"/>
</dbReference>
<dbReference type="OrthoDB" id="7282310at2"/>
<keyword evidence="2" id="KW-1185">Reference proteome</keyword>
<organism evidence="1 2">
    <name type="scientific">Neoasaia chiangmaiensis</name>
    <dbReference type="NCBI Taxonomy" id="320497"/>
    <lineage>
        <taxon>Bacteria</taxon>
        <taxon>Pseudomonadati</taxon>
        <taxon>Pseudomonadota</taxon>
        <taxon>Alphaproteobacteria</taxon>
        <taxon>Acetobacterales</taxon>
        <taxon>Acetobacteraceae</taxon>
        <taxon>Neoasaia</taxon>
    </lineage>
</organism>
<dbReference type="KEGG" id="nch:A0U93_14860"/>
<dbReference type="EMBL" id="CP014691">
    <property type="protein sequence ID" value="AQS88986.1"/>
    <property type="molecule type" value="Genomic_DNA"/>
</dbReference>
<gene>
    <name evidence="1" type="ORF">A0U93_14860</name>
</gene>
<evidence type="ECO:0000313" key="2">
    <source>
        <dbReference type="Proteomes" id="UP000188604"/>
    </source>
</evidence>
<proteinExistence type="predicted"/>
<name>A0A1U9KT22_9PROT</name>
<dbReference type="Proteomes" id="UP000188604">
    <property type="component" value="Chromosome"/>
</dbReference>
<reference evidence="1 2" key="1">
    <citation type="submission" date="2016-03" db="EMBL/GenBank/DDBJ databases">
        <title>Acetic acid bacteria sequencing.</title>
        <authorList>
            <person name="Brandt J."/>
            <person name="Jakob F."/>
            <person name="Vogel R.F."/>
        </authorList>
    </citation>
    <scope>NUCLEOTIDE SEQUENCE [LARGE SCALE GENOMIC DNA]</scope>
    <source>
        <strain evidence="1 2">NBRC 101099</strain>
    </source>
</reference>
<sequence>MPSNRCEITFRGLLTDALGLLFAAFWALRAATALHVPLSAALFVIGPVTGALLAGFVWRDIILRRPEITVDIRLSRYTRIGRIIAFTIVGNICHIFHQQALLLPLFGLIIGISYWPLGIAMREPIHLFVGTAVVLVTLISLPFPATAHQAIAGTGTALAVWTGCALRLGRMATPLSVEQTA</sequence>
<evidence type="ECO:0000313" key="1">
    <source>
        <dbReference type="EMBL" id="AQS88986.1"/>
    </source>
</evidence>
<dbReference type="STRING" id="320497.A0U93_14860"/>
<dbReference type="AlphaFoldDB" id="A0A1U9KT22"/>
<accession>A0A1U9KT22</accession>